<reference evidence="1 2" key="1">
    <citation type="submission" date="2017-12" db="EMBL/GenBank/DDBJ databases">
        <title>The genome sequence of Caulobacter sp. 410.</title>
        <authorList>
            <person name="Gao J."/>
            <person name="Mao X."/>
            <person name="Sun J."/>
        </authorList>
    </citation>
    <scope>NUCLEOTIDE SEQUENCE [LARGE SCALE GENOMIC DNA]</scope>
    <source>
        <strain evidence="1 2">410</strain>
    </source>
</reference>
<proteinExistence type="predicted"/>
<evidence type="ECO:0000313" key="2">
    <source>
        <dbReference type="Proteomes" id="UP000234479"/>
    </source>
</evidence>
<dbReference type="GO" id="GO:0016020">
    <property type="term" value="C:membrane"/>
    <property type="evidence" value="ECO:0007669"/>
    <property type="project" value="InterPro"/>
</dbReference>
<sequence>MLVSHRRRFIYLKTKKTAGTSVEIYFEPACLPEGHAYEEAHLRPTVETSAGVIGQRGSRIVDSWYNHMPAAEVQARLGEAWDAYLKFCCVRNPYDRLVSAFWMLIGPEERQALASVSFDEVRARFARWMTVCHIVDDRAVYEIQGRPVVDMVIRYEALLEDLEAVCEATGVPFEPERLGRYKGESRLRDEPYLDYYDADTLAQANEVYASQFEWFGYARH</sequence>
<evidence type="ECO:0008006" key="3">
    <source>
        <dbReference type="Google" id="ProtNLM"/>
    </source>
</evidence>
<gene>
    <name evidence="1" type="ORF">SGCZBJ_24840</name>
</gene>
<accession>A0A2N5CYN7</accession>
<comment type="caution">
    <text evidence="1">The sequence shown here is derived from an EMBL/GenBank/DDBJ whole genome shotgun (WGS) entry which is preliminary data.</text>
</comment>
<organism evidence="1 2">
    <name type="scientific">Caulobacter zeae</name>
    <dbReference type="NCBI Taxonomy" id="2055137"/>
    <lineage>
        <taxon>Bacteria</taxon>
        <taxon>Pseudomonadati</taxon>
        <taxon>Pseudomonadota</taxon>
        <taxon>Alphaproteobacteria</taxon>
        <taxon>Caulobacterales</taxon>
        <taxon>Caulobacteraceae</taxon>
        <taxon>Caulobacter</taxon>
    </lineage>
</organism>
<name>A0A2N5CYN7_9CAUL</name>
<dbReference type="Proteomes" id="UP000234479">
    <property type="component" value="Unassembled WGS sequence"/>
</dbReference>
<evidence type="ECO:0000313" key="1">
    <source>
        <dbReference type="EMBL" id="PLR18866.1"/>
    </source>
</evidence>
<dbReference type="GO" id="GO:0008146">
    <property type="term" value="F:sulfotransferase activity"/>
    <property type="evidence" value="ECO:0007669"/>
    <property type="project" value="InterPro"/>
</dbReference>
<dbReference type="AlphaFoldDB" id="A0A2N5CYN7"/>
<protein>
    <recommendedName>
        <fullName evidence="3">Sulfotransferase family protein</fullName>
    </recommendedName>
</protein>
<dbReference type="InterPro" id="IPR005331">
    <property type="entry name" value="Sulfotransferase"/>
</dbReference>
<dbReference type="Gene3D" id="3.40.50.300">
    <property type="entry name" value="P-loop containing nucleotide triphosphate hydrolases"/>
    <property type="match status" value="1"/>
</dbReference>
<dbReference type="Pfam" id="PF03567">
    <property type="entry name" value="Sulfotransfer_2"/>
    <property type="match status" value="1"/>
</dbReference>
<dbReference type="OrthoDB" id="1407035at2"/>
<dbReference type="EMBL" id="PJRS01000049">
    <property type="protein sequence ID" value="PLR18866.1"/>
    <property type="molecule type" value="Genomic_DNA"/>
</dbReference>
<dbReference type="SUPFAM" id="SSF52540">
    <property type="entry name" value="P-loop containing nucleoside triphosphate hydrolases"/>
    <property type="match status" value="1"/>
</dbReference>
<dbReference type="InterPro" id="IPR027417">
    <property type="entry name" value="P-loop_NTPase"/>
</dbReference>
<dbReference type="RefSeq" id="WP_101720578.1">
    <property type="nucleotide sequence ID" value="NZ_PJRS01000049.1"/>
</dbReference>
<keyword evidence="2" id="KW-1185">Reference proteome</keyword>